<protein>
    <submittedName>
        <fullName evidence="2">Uncharacterized protein</fullName>
    </submittedName>
</protein>
<dbReference type="Proteomes" id="UP000529946">
    <property type="component" value="Unassembled WGS sequence"/>
</dbReference>
<keyword evidence="3" id="KW-1185">Reference proteome</keyword>
<accession>A0A7W6JB24</accession>
<proteinExistence type="predicted"/>
<gene>
    <name evidence="2" type="ORF">GGR12_000672</name>
</gene>
<feature type="compositionally biased region" description="Basic and acidic residues" evidence="1">
    <location>
        <begin position="8"/>
        <end position="26"/>
    </location>
</feature>
<feature type="region of interest" description="Disordered" evidence="1">
    <location>
        <begin position="1"/>
        <end position="118"/>
    </location>
</feature>
<reference evidence="2 3" key="1">
    <citation type="submission" date="2020-08" db="EMBL/GenBank/DDBJ databases">
        <title>Genomic Encyclopedia of Type Strains, Phase IV (KMG-IV): sequencing the most valuable type-strain genomes for metagenomic binning, comparative biology and taxonomic classification.</title>
        <authorList>
            <person name="Goeker M."/>
        </authorList>
    </citation>
    <scope>NUCLEOTIDE SEQUENCE [LARGE SCALE GENOMIC DNA]</scope>
    <source>
        <strain evidence="2 3">DSM 23960</strain>
    </source>
</reference>
<sequence length="118" mass="11788">MNQQHPPQTEDAREADDMGEKPDLGRTPDALTEALSGTDMGSDTRAGSLEGGAATGSDRDPDQDTINEVLASEGMASAAPKTPAGVEPNPVKNTGEDQAGPAGGAARGKGDDVDAATG</sequence>
<dbReference type="AlphaFoldDB" id="A0A7W6JB24"/>
<evidence type="ECO:0000313" key="2">
    <source>
        <dbReference type="EMBL" id="MBB4081833.1"/>
    </source>
</evidence>
<evidence type="ECO:0000256" key="1">
    <source>
        <dbReference type="SAM" id="MobiDB-lite"/>
    </source>
</evidence>
<evidence type="ECO:0000313" key="3">
    <source>
        <dbReference type="Proteomes" id="UP000529946"/>
    </source>
</evidence>
<dbReference type="EMBL" id="JACIDM010000001">
    <property type="protein sequence ID" value="MBB4081833.1"/>
    <property type="molecule type" value="Genomic_DNA"/>
</dbReference>
<organism evidence="2 3">
    <name type="scientific">Brevundimonas lenta</name>
    <dbReference type="NCBI Taxonomy" id="424796"/>
    <lineage>
        <taxon>Bacteria</taxon>
        <taxon>Pseudomonadati</taxon>
        <taxon>Pseudomonadota</taxon>
        <taxon>Alphaproteobacteria</taxon>
        <taxon>Caulobacterales</taxon>
        <taxon>Caulobacteraceae</taxon>
        <taxon>Brevundimonas</taxon>
    </lineage>
</organism>
<dbReference type="RefSeq" id="WP_221212190.1">
    <property type="nucleotide sequence ID" value="NZ_BAAAER010000004.1"/>
</dbReference>
<comment type="caution">
    <text evidence="2">The sequence shown here is derived from an EMBL/GenBank/DDBJ whole genome shotgun (WGS) entry which is preliminary data.</text>
</comment>
<name>A0A7W6JB24_9CAUL</name>